<feature type="transmembrane region" description="Helical" evidence="1">
    <location>
        <begin position="12"/>
        <end position="29"/>
    </location>
</feature>
<gene>
    <name evidence="2" type="ORF">POVWA1_024210</name>
    <name evidence="3" type="ORF">POVWA2_024090</name>
</gene>
<evidence type="ECO:0000313" key="2">
    <source>
        <dbReference type="EMBL" id="SBT34815.1"/>
    </source>
</evidence>
<name>A0A1A8YUP2_PLAOA</name>
<dbReference type="Proteomes" id="UP000078550">
    <property type="component" value="Unassembled WGS sequence"/>
</dbReference>
<organism evidence="3 4">
    <name type="scientific">Plasmodium ovale wallikeri</name>
    <dbReference type="NCBI Taxonomy" id="864142"/>
    <lineage>
        <taxon>Eukaryota</taxon>
        <taxon>Sar</taxon>
        <taxon>Alveolata</taxon>
        <taxon>Apicomplexa</taxon>
        <taxon>Aconoidasida</taxon>
        <taxon>Haemosporida</taxon>
        <taxon>Plasmodiidae</taxon>
        <taxon>Plasmodium</taxon>
        <taxon>Plasmodium (Plasmodium)</taxon>
    </lineage>
</organism>
<dbReference type="Proteomes" id="UP000078555">
    <property type="component" value="Unassembled WGS sequence"/>
</dbReference>
<reference evidence="3" key="3">
    <citation type="submission" date="2016-05" db="EMBL/GenBank/DDBJ databases">
        <authorList>
            <person name="Lavstsen T."/>
            <person name="Jespersen J.S."/>
        </authorList>
    </citation>
    <scope>NUCLEOTIDE SEQUENCE [LARGE SCALE GENOMIC DNA]</scope>
</reference>
<evidence type="ECO:0000313" key="5">
    <source>
        <dbReference type="Proteomes" id="UP000078555"/>
    </source>
</evidence>
<evidence type="ECO:0000313" key="3">
    <source>
        <dbReference type="EMBL" id="SBT35244.1"/>
    </source>
</evidence>
<keyword evidence="1" id="KW-1133">Transmembrane helix</keyword>
<evidence type="ECO:0000256" key="1">
    <source>
        <dbReference type="SAM" id="Phobius"/>
    </source>
</evidence>
<keyword evidence="1" id="KW-0812">Transmembrane</keyword>
<reference evidence="4" key="1">
    <citation type="submission" date="2016-05" db="EMBL/GenBank/DDBJ databases">
        <authorList>
            <person name="Naeem Raeece"/>
        </authorList>
    </citation>
    <scope>NUCLEOTIDE SEQUENCE [LARGE SCALE GENOMIC DNA]</scope>
</reference>
<protein>
    <submittedName>
        <fullName evidence="3">Uncharacterized protein</fullName>
    </submittedName>
</protein>
<keyword evidence="1" id="KW-0472">Membrane</keyword>
<evidence type="ECO:0000313" key="4">
    <source>
        <dbReference type="Proteomes" id="UP000078550"/>
    </source>
</evidence>
<accession>A0A1A8YUP2</accession>
<keyword evidence="5" id="KW-1185">Reference proteome</keyword>
<sequence length="70" mass="7972">MGLLLRPMDTFVPTVCGLFFFFFFFLPPTPQSCYIYSPCGFLTTFILFMPSSVRLQMFSLSPAWRAVGAI</sequence>
<dbReference type="AlphaFoldDB" id="A0A1A8YUP2"/>
<proteinExistence type="predicted"/>
<feature type="transmembrane region" description="Helical" evidence="1">
    <location>
        <begin position="35"/>
        <end position="55"/>
    </location>
</feature>
<reference evidence="5" key="2">
    <citation type="submission" date="2016-05" db="EMBL/GenBank/DDBJ databases">
        <authorList>
            <person name="Naeem R."/>
        </authorList>
    </citation>
    <scope>NUCLEOTIDE SEQUENCE [LARGE SCALE GENOMIC DNA]</scope>
</reference>
<dbReference type="EMBL" id="FLRE01000095">
    <property type="protein sequence ID" value="SBT35244.1"/>
    <property type="molecule type" value="Genomic_DNA"/>
</dbReference>
<dbReference type="EMBL" id="FLRD01000074">
    <property type="protein sequence ID" value="SBT34815.1"/>
    <property type="molecule type" value="Genomic_DNA"/>
</dbReference>